<accession>A0A383BV37</accession>
<name>A0A383BV37_9ZZZZ</name>
<protein>
    <recommendedName>
        <fullName evidence="2">DUF4340 domain-containing protein</fullName>
    </recommendedName>
</protein>
<gene>
    <name evidence="1" type="ORF">METZ01_LOCUS476534</name>
</gene>
<dbReference type="EMBL" id="UINC01203432">
    <property type="protein sequence ID" value="SVE23680.1"/>
    <property type="molecule type" value="Genomic_DNA"/>
</dbReference>
<proteinExistence type="predicted"/>
<evidence type="ECO:0000313" key="1">
    <source>
        <dbReference type="EMBL" id="SVE23680.1"/>
    </source>
</evidence>
<evidence type="ECO:0008006" key="2">
    <source>
        <dbReference type="Google" id="ProtNLM"/>
    </source>
</evidence>
<feature type="non-terminal residue" evidence="1">
    <location>
        <position position="1"/>
    </location>
</feature>
<dbReference type="AlphaFoldDB" id="A0A383BV37"/>
<reference evidence="1" key="1">
    <citation type="submission" date="2018-05" db="EMBL/GenBank/DDBJ databases">
        <authorList>
            <person name="Lanie J.A."/>
            <person name="Ng W.-L."/>
            <person name="Kazmierczak K.M."/>
            <person name="Andrzejewski T.M."/>
            <person name="Davidsen T.M."/>
            <person name="Wayne K.J."/>
            <person name="Tettelin H."/>
            <person name="Glass J.I."/>
            <person name="Rusch D."/>
            <person name="Podicherti R."/>
            <person name="Tsui H.-C.T."/>
            <person name="Winkler M.E."/>
        </authorList>
    </citation>
    <scope>NUCLEOTIDE SEQUENCE</scope>
</reference>
<organism evidence="1">
    <name type="scientific">marine metagenome</name>
    <dbReference type="NCBI Taxonomy" id="408172"/>
    <lineage>
        <taxon>unclassified sequences</taxon>
        <taxon>metagenomes</taxon>
        <taxon>ecological metagenomes</taxon>
    </lineage>
</organism>
<sequence>VRFSHPDGETFTIVGDLSVKDGFKLESVPEGMKLKTSYGPRSIANVVNNFLLNDVRRQTELTLTDTEASVSEFTLVNGDVVKLELWDKKPRNWMRVIVSGESQQAAAIAKRTEGWVYDIPDYQAELLRKRFTELIEAEKPAS</sequence>